<feature type="domain" description="Carrier" evidence="1">
    <location>
        <begin position="1"/>
        <end position="82"/>
    </location>
</feature>
<dbReference type="SUPFAM" id="SSF47336">
    <property type="entry name" value="ACP-like"/>
    <property type="match status" value="1"/>
</dbReference>
<proteinExistence type="predicted"/>
<accession>A0A7W7U8K1</accession>
<dbReference type="PROSITE" id="PS50075">
    <property type="entry name" value="CARRIER"/>
    <property type="match status" value="1"/>
</dbReference>
<dbReference type="InterPro" id="IPR036736">
    <property type="entry name" value="ACP-like_sf"/>
</dbReference>
<evidence type="ECO:0000313" key="2">
    <source>
        <dbReference type="EMBL" id="MBB4987037.1"/>
    </source>
</evidence>
<dbReference type="RefSeq" id="WP_116157716.1">
    <property type="nucleotide sequence ID" value="NZ_JACHJY010000016.1"/>
</dbReference>
<evidence type="ECO:0000259" key="1">
    <source>
        <dbReference type="PROSITE" id="PS50075"/>
    </source>
</evidence>
<sequence>MSTFTLPELIAKLRECAGDSDTYDLDTDDVIDVPFLELGYDSLALLQVTGVLDRELGIELSDDEVAAVETPRLFLGLINDTLGLRAA</sequence>
<dbReference type="AlphaFoldDB" id="A0A7W7U8K1"/>
<organism evidence="2 3">
    <name type="scientific">Streptomyces nymphaeiformis</name>
    <dbReference type="NCBI Taxonomy" id="2663842"/>
    <lineage>
        <taxon>Bacteria</taxon>
        <taxon>Bacillati</taxon>
        <taxon>Actinomycetota</taxon>
        <taxon>Actinomycetes</taxon>
        <taxon>Kitasatosporales</taxon>
        <taxon>Streptomycetaceae</taxon>
        <taxon>Streptomyces</taxon>
    </lineage>
</organism>
<dbReference type="Gene3D" id="1.10.1200.10">
    <property type="entry name" value="ACP-like"/>
    <property type="match status" value="1"/>
</dbReference>
<comment type="caution">
    <text evidence="2">The sequence shown here is derived from an EMBL/GenBank/DDBJ whole genome shotgun (WGS) entry which is preliminary data.</text>
</comment>
<dbReference type="Pfam" id="PF00550">
    <property type="entry name" value="PP-binding"/>
    <property type="match status" value="1"/>
</dbReference>
<protein>
    <submittedName>
        <fullName evidence="2">Act minimal PKS acyl carrier protein</fullName>
    </submittedName>
</protein>
<name>A0A7W7U8K1_9ACTN</name>
<gene>
    <name evidence="2" type="ORF">GGE06_008009</name>
</gene>
<dbReference type="InterPro" id="IPR009081">
    <property type="entry name" value="PP-bd_ACP"/>
</dbReference>
<dbReference type="EMBL" id="JACHJY010000016">
    <property type="protein sequence ID" value="MBB4987037.1"/>
    <property type="molecule type" value="Genomic_DNA"/>
</dbReference>
<dbReference type="Proteomes" id="UP000582643">
    <property type="component" value="Unassembled WGS sequence"/>
</dbReference>
<evidence type="ECO:0000313" key="3">
    <source>
        <dbReference type="Proteomes" id="UP000582643"/>
    </source>
</evidence>
<reference evidence="2 3" key="1">
    <citation type="submission" date="2020-08" db="EMBL/GenBank/DDBJ databases">
        <title>Genomic Encyclopedia of Type Strains, Phase III (KMG-III): the genomes of soil and plant-associated and newly described type strains.</title>
        <authorList>
            <person name="Whitman W."/>
        </authorList>
    </citation>
    <scope>NUCLEOTIDE SEQUENCE [LARGE SCALE GENOMIC DNA]</scope>
    <source>
        <strain evidence="2 3">SFB5A</strain>
    </source>
</reference>
<keyword evidence="3" id="KW-1185">Reference proteome</keyword>